<feature type="non-terminal residue" evidence="1">
    <location>
        <position position="1"/>
    </location>
</feature>
<reference evidence="1" key="1">
    <citation type="journal article" date="2014" name="Front. Microbiol.">
        <title>High frequency of phylogenetically diverse reductive dehalogenase-homologous genes in deep subseafloor sedimentary metagenomes.</title>
        <authorList>
            <person name="Kawai M."/>
            <person name="Futagami T."/>
            <person name="Toyoda A."/>
            <person name="Takaki Y."/>
            <person name="Nishi S."/>
            <person name="Hori S."/>
            <person name="Arai W."/>
            <person name="Tsubouchi T."/>
            <person name="Morono Y."/>
            <person name="Uchiyama I."/>
            <person name="Ito T."/>
            <person name="Fujiyama A."/>
            <person name="Inagaki F."/>
            <person name="Takami H."/>
        </authorList>
    </citation>
    <scope>NUCLEOTIDE SEQUENCE</scope>
    <source>
        <strain evidence="1">Expedition CK06-06</strain>
    </source>
</reference>
<protein>
    <submittedName>
        <fullName evidence="1">Uncharacterized protein</fullName>
    </submittedName>
</protein>
<comment type="caution">
    <text evidence="1">The sequence shown here is derived from an EMBL/GenBank/DDBJ whole genome shotgun (WGS) entry which is preliminary data.</text>
</comment>
<name>X1FME8_9ZZZZ</name>
<accession>X1FME8</accession>
<dbReference type="EMBL" id="BARU01008921">
    <property type="protein sequence ID" value="GAH46142.1"/>
    <property type="molecule type" value="Genomic_DNA"/>
</dbReference>
<gene>
    <name evidence="1" type="ORF">S03H2_17316</name>
</gene>
<sequence length="42" mass="4916">RPEFALGYYRLLANIYGFDMLNINSTCPSYTLDFQEPFATFD</sequence>
<proteinExistence type="predicted"/>
<dbReference type="AlphaFoldDB" id="X1FME8"/>
<evidence type="ECO:0000313" key="1">
    <source>
        <dbReference type="EMBL" id="GAH46142.1"/>
    </source>
</evidence>
<organism evidence="1">
    <name type="scientific">marine sediment metagenome</name>
    <dbReference type="NCBI Taxonomy" id="412755"/>
    <lineage>
        <taxon>unclassified sequences</taxon>
        <taxon>metagenomes</taxon>
        <taxon>ecological metagenomes</taxon>
    </lineage>
</organism>